<name>A0AAT9G8L1_9RICK</name>
<dbReference type="EMBL" id="AP029170">
    <property type="protein sequence ID" value="BFD46178.1"/>
    <property type="molecule type" value="Genomic_DNA"/>
</dbReference>
<gene>
    <name evidence="2" type="ORF">DMENIID0002_08240</name>
</gene>
<dbReference type="AlphaFoldDB" id="A0AAT9G8L1"/>
<keyword evidence="2" id="KW-0378">Hydrolase</keyword>
<sequence>MDNIVNIVTKPRIAILFVSLLLSSCVSSIEKRVEEADKVASINKFEKKLVKAGDFVITTYQRVSDKDSPYIFYIEGDGSISIGHYAIADNPTPSKIMLFKLATLDTRPNIVYISRPCQYTPVELNPNCSQIYWTDKRLAKEVIESINIVINSINNGKPASLVGFSGGGGVAILVAARNNHIKDIITIAGNLDIENFSKHHGIYALKESLNPIDYAIKISNIPQLHLSGSKDAIVPSKIMQGYIKASSSDCIQQKIFPNITHTKGWDKVWQDVLKINLTCGYNKKIGT</sequence>
<accession>A0AAT9G8L1</accession>
<dbReference type="InterPro" id="IPR005645">
    <property type="entry name" value="FSH-like_dom"/>
</dbReference>
<dbReference type="SUPFAM" id="SSF53474">
    <property type="entry name" value="alpha/beta-Hydrolases"/>
    <property type="match status" value="1"/>
</dbReference>
<evidence type="ECO:0000259" key="1">
    <source>
        <dbReference type="Pfam" id="PF03959"/>
    </source>
</evidence>
<evidence type="ECO:0000313" key="2">
    <source>
        <dbReference type="EMBL" id="BFD46178.1"/>
    </source>
</evidence>
<protein>
    <submittedName>
        <fullName evidence="2">Alpha/beta hydrolase</fullName>
    </submittedName>
</protein>
<organism evidence="2">
    <name type="scientific">Candidatus Tisiphia endosymbiont of Sergentomyia squamirostris</name>
    <dbReference type="NCBI Taxonomy" id="3113639"/>
    <lineage>
        <taxon>Bacteria</taxon>
        <taxon>Pseudomonadati</taxon>
        <taxon>Pseudomonadota</taxon>
        <taxon>Alphaproteobacteria</taxon>
        <taxon>Rickettsiales</taxon>
        <taxon>Rickettsiaceae</taxon>
        <taxon>Rickettsieae</taxon>
        <taxon>Candidatus Tisiphia</taxon>
    </lineage>
</organism>
<dbReference type="GO" id="GO:0016787">
    <property type="term" value="F:hydrolase activity"/>
    <property type="evidence" value="ECO:0007669"/>
    <property type="project" value="UniProtKB-KW"/>
</dbReference>
<reference evidence="2" key="1">
    <citation type="submission" date="2024-01" db="EMBL/GenBank/DDBJ databases">
        <title>Sequencing the genomes of a sandfly, Sergentomyia squamirostris, and its two endosymbionts.</title>
        <authorList>
            <person name="Itokawa K."/>
            <person name="Sanjoba C."/>
        </authorList>
    </citation>
    <scope>NUCLEOTIDE SEQUENCE</scope>
    <source>
        <strain evidence="2">RiSSQ</strain>
    </source>
</reference>
<dbReference type="Gene3D" id="3.40.50.1820">
    <property type="entry name" value="alpha/beta hydrolase"/>
    <property type="match status" value="1"/>
</dbReference>
<feature type="domain" description="Serine hydrolase" evidence="1">
    <location>
        <begin position="138"/>
        <end position="242"/>
    </location>
</feature>
<proteinExistence type="predicted"/>
<dbReference type="InterPro" id="IPR029058">
    <property type="entry name" value="AB_hydrolase_fold"/>
</dbReference>
<dbReference type="Pfam" id="PF03959">
    <property type="entry name" value="FSH1"/>
    <property type="match status" value="1"/>
</dbReference>